<reference evidence="2" key="1">
    <citation type="journal article" date="2019" name="J. Anim. Genet.">
        <title>Description and whole genome sequencing of Eikenella exigua sp. nov., isolated from brain abscess and blood.</title>
        <authorList>
            <person name="Stormo K.A."/>
            <person name="Nygaard R.M."/>
            <person name="Bruvold T.S."/>
            <person name="Dimmen G."/>
            <person name="Lindemann P.C."/>
            <person name="Jordal S."/>
            <person name="Kommedal O."/>
        </authorList>
    </citation>
    <scope>NUCLEOTIDE SEQUENCE [LARGE SCALE GENOMIC DNA]</scope>
    <source>
        <strain evidence="2">PXX</strain>
    </source>
</reference>
<dbReference type="KEGG" id="eex:EZJ17_09405"/>
<evidence type="ECO:0000313" key="1">
    <source>
        <dbReference type="EMBL" id="QED92794.1"/>
    </source>
</evidence>
<accession>A0AAX1F9S3</accession>
<dbReference type="AlphaFoldDB" id="A0AAX1F9S3"/>
<organism evidence="1 2">
    <name type="scientific">Eikenella exigua</name>
    <dbReference type="NCBI Taxonomy" id="2528037"/>
    <lineage>
        <taxon>Bacteria</taxon>
        <taxon>Pseudomonadati</taxon>
        <taxon>Pseudomonadota</taxon>
        <taxon>Betaproteobacteria</taxon>
        <taxon>Neisseriales</taxon>
        <taxon>Neisseriaceae</taxon>
        <taxon>Eikenella</taxon>
    </lineage>
</organism>
<keyword evidence="2" id="KW-1185">Reference proteome</keyword>
<name>A0AAX1F9S3_9NEIS</name>
<gene>
    <name evidence="1" type="ORF">EZJ17_09405</name>
</gene>
<dbReference type="RefSeq" id="WP_067444342.1">
    <property type="nucleotide sequence ID" value="NZ_CP038018.1"/>
</dbReference>
<sequence length="67" mass="7566">MRLQRFFIVQSLESYDFLCSDDAGDVGFTPVLSRAGCYESREDAVEAGIEEIGAGFAIFEFLRYLED</sequence>
<evidence type="ECO:0000313" key="2">
    <source>
        <dbReference type="Proteomes" id="UP000326695"/>
    </source>
</evidence>
<protein>
    <submittedName>
        <fullName evidence="1">Uncharacterized protein</fullName>
    </submittedName>
</protein>
<proteinExistence type="predicted"/>
<dbReference type="Proteomes" id="UP000326695">
    <property type="component" value="Chromosome"/>
</dbReference>
<dbReference type="EMBL" id="CP038018">
    <property type="protein sequence ID" value="QED92794.1"/>
    <property type="molecule type" value="Genomic_DNA"/>
</dbReference>